<evidence type="ECO:0000259" key="3">
    <source>
        <dbReference type="Pfam" id="PF05532"/>
    </source>
</evidence>
<keyword evidence="5" id="KW-1185">Reference proteome</keyword>
<dbReference type="RefSeq" id="WP_016642260.1">
    <property type="nucleotide sequence ID" value="NZ_AOPZ01000207.1"/>
</dbReference>
<evidence type="ECO:0000256" key="1">
    <source>
        <dbReference type="ARBA" id="ARBA00009129"/>
    </source>
</evidence>
<dbReference type="EMBL" id="AOPZ01000207">
    <property type="protein sequence ID" value="EPH42797.1"/>
    <property type="molecule type" value="Genomic_DNA"/>
</dbReference>
<dbReference type="Pfam" id="PF05532">
    <property type="entry name" value="CsbD"/>
    <property type="match status" value="1"/>
</dbReference>
<evidence type="ECO:0000313" key="4">
    <source>
        <dbReference type="EMBL" id="EPH42797.1"/>
    </source>
</evidence>
<dbReference type="InterPro" id="IPR008462">
    <property type="entry name" value="CsbD"/>
</dbReference>
<feature type="region of interest" description="Disordered" evidence="2">
    <location>
        <begin position="1"/>
        <end position="63"/>
    </location>
</feature>
<comment type="caution">
    <text evidence="4">The sequence shown here is derived from an EMBL/GenBank/DDBJ whole genome shotgun (WGS) entry which is preliminary data.</text>
</comment>
<sequence length="63" mass="6967">MADKGGMDKAKGKAKEMTGKMTGNRERQVEGKIDQARGEAKKVMGEAKERARKADPSMRRDQS</sequence>
<evidence type="ECO:0000256" key="2">
    <source>
        <dbReference type="SAM" id="MobiDB-lite"/>
    </source>
</evidence>
<dbReference type="PATRIC" id="fig|1286094.4.peg.4089"/>
<dbReference type="InterPro" id="IPR036629">
    <property type="entry name" value="YjbJ_sf"/>
</dbReference>
<dbReference type="Proteomes" id="UP000014629">
    <property type="component" value="Unassembled WGS sequence"/>
</dbReference>
<dbReference type="Gene3D" id="1.10.1470.10">
    <property type="entry name" value="YjbJ"/>
    <property type="match status" value="1"/>
</dbReference>
<name>S4AN07_9ACTN</name>
<accession>S4AN07</accession>
<proteinExistence type="inferred from homology"/>
<organism evidence="4 5">
    <name type="scientific">Streptomyces aurantiacus JA 4570</name>
    <dbReference type="NCBI Taxonomy" id="1286094"/>
    <lineage>
        <taxon>Bacteria</taxon>
        <taxon>Bacillati</taxon>
        <taxon>Actinomycetota</taxon>
        <taxon>Actinomycetes</taxon>
        <taxon>Kitasatosporales</taxon>
        <taxon>Streptomycetaceae</taxon>
        <taxon>Streptomyces</taxon>
        <taxon>Streptomyces aurantiacus group</taxon>
    </lineage>
</organism>
<dbReference type="SUPFAM" id="SSF69047">
    <property type="entry name" value="Hypothetical protein YjbJ"/>
    <property type="match status" value="1"/>
</dbReference>
<comment type="similarity">
    <text evidence="1">Belongs to the UPF0337 (CsbD) family.</text>
</comment>
<evidence type="ECO:0000313" key="5">
    <source>
        <dbReference type="Proteomes" id="UP000014629"/>
    </source>
</evidence>
<protein>
    <recommendedName>
        <fullName evidence="3">CsbD-like domain-containing protein</fullName>
    </recommendedName>
</protein>
<gene>
    <name evidence="4" type="ORF">STRAU_4133</name>
</gene>
<feature type="domain" description="CsbD-like" evidence="3">
    <location>
        <begin position="4"/>
        <end position="53"/>
    </location>
</feature>
<reference evidence="4 5" key="1">
    <citation type="submission" date="2013-02" db="EMBL/GenBank/DDBJ databases">
        <title>Draft Genome Sequence of Streptomyces aurantiacus, Which Produces Setomimycin.</title>
        <authorList>
            <person name="Gruening B.A."/>
            <person name="Praeg A."/>
            <person name="Erxleben A."/>
            <person name="Guenther S."/>
            <person name="Mueller M."/>
        </authorList>
    </citation>
    <scope>NUCLEOTIDE SEQUENCE [LARGE SCALE GENOMIC DNA]</scope>
    <source>
        <strain evidence="4 5">JA 4570</strain>
    </source>
</reference>
<dbReference type="AlphaFoldDB" id="S4AN07"/>
<dbReference type="OrthoDB" id="4331110at2"/>